<protein>
    <submittedName>
        <fullName evidence="1">Uncharacterized protein</fullName>
    </submittedName>
</protein>
<keyword evidence="2" id="KW-1185">Reference proteome</keyword>
<gene>
    <name evidence="1" type="ORF">PORUE0001_0913</name>
</gene>
<dbReference type="Proteomes" id="UP000003303">
    <property type="component" value="Unassembled WGS sequence"/>
</dbReference>
<evidence type="ECO:0000313" key="2">
    <source>
        <dbReference type="Proteomes" id="UP000003303"/>
    </source>
</evidence>
<proteinExistence type="predicted"/>
<dbReference type="AlphaFoldDB" id="C2MCE8"/>
<dbReference type="EMBL" id="ACLR01000174">
    <property type="protein sequence ID" value="EEK16604.1"/>
    <property type="molecule type" value="Genomic_DNA"/>
</dbReference>
<organism evidence="1 2">
    <name type="scientific">Porphyromonas uenonis 60-3</name>
    <dbReference type="NCBI Taxonomy" id="596327"/>
    <lineage>
        <taxon>Bacteria</taxon>
        <taxon>Pseudomonadati</taxon>
        <taxon>Bacteroidota</taxon>
        <taxon>Bacteroidia</taxon>
        <taxon>Bacteroidales</taxon>
        <taxon>Porphyromonadaceae</taxon>
        <taxon>Porphyromonas</taxon>
    </lineage>
</organism>
<sequence length="64" mass="7200">MSLLCFSSWEDGAVVPFYAPNRLTPRRPLYEGRPTTSSGIFSHPELIGEQARSYGILLSLTYHI</sequence>
<dbReference type="STRING" id="596327.PORUE0001_0913"/>
<name>C2MCE8_9PORP</name>
<evidence type="ECO:0000313" key="1">
    <source>
        <dbReference type="EMBL" id="EEK16604.1"/>
    </source>
</evidence>
<reference evidence="1 2" key="1">
    <citation type="submission" date="2009-04" db="EMBL/GenBank/DDBJ databases">
        <authorList>
            <person name="Sebastian Y."/>
            <person name="Madupu R."/>
            <person name="Durkin A.S."/>
            <person name="Torralba M."/>
            <person name="Methe B."/>
            <person name="Sutton G.G."/>
            <person name="Strausberg R.L."/>
            <person name="Nelson K.E."/>
        </authorList>
    </citation>
    <scope>NUCLEOTIDE SEQUENCE [LARGE SCALE GENOMIC DNA]</scope>
    <source>
        <strain evidence="1 2">60-3</strain>
    </source>
</reference>
<comment type="caution">
    <text evidence="1">The sequence shown here is derived from an EMBL/GenBank/DDBJ whole genome shotgun (WGS) entry which is preliminary data.</text>
</comment>
<accession>C2MCE8</accession>